<dbReference type="InterPro" id="IPR041685">
    <property type="entry name" value="AAA_GajA/Old/RecF-like"/>
</dbReference>
<dbReference type="Pfam" id="PF12476">
    <property type="entry name" value="DUF3696"/>
    <property type="match status" value="1"/>
</dbReference>
<sequence length="610" mass="67881">MLKRWSIENFKSFSGRTDLALAPITIFAGANSSGKSSIIQSILLLKQTVQYAPASRGMALNGPLVKLGTFEDIKNSKSDDNYIGIAWEMDVEDSSQRFRSSNDLYSEQFYYMGRSNLSTVSGDFRWDAVPSTGVVGPTIKLASADLLQLNPRITSASLLATTNEKGAAPFMLTMERQKDSKLSVTVIDDFSQAEVVGNKPDCSIVGGTLRYFFPSAVAVRFNSTLNRAREIAQMISGDDPYTYYRARDIGRVELSPSVVNEIFVLLTGESRSANLTLFPEVDEATTVEEVAARYRRYRMNNRAHRKEPTRTPNEIRSEIEAVLYRGQSPQYKDELEFPSLLNEGSQYATQYFMSAVHYLGPLRDEPKPIYPLEALASTTEVGFKGEHTAAVLDLHKDRSVRYLPSSFITGDGFNLNSKYVSLHDAVVDWLTYVGVASEVSTEDQGKVGHQLQVRTQGIDRFHDLTNVGVGVSQVLPIIVSALLADSPALLIFEQPELHLHPKVQARLADFFLSVALIGKQCILETHSEYLIDRFRHRVAAAVGDSLVATTKIYFTEREAGTTKCREVPVTKYGAISDWPKDFFEQSQLESEAILRAAAAKRQAEKNARNK</sequence>
<evidence type="ECO:0000313" key="4">
    <source>
        <dbReference type="EMBL" id="QUS38638.1"/>
    </source>
</evidence>
<evidence type="ECO:0000313" key="5">
    <source>
        <dbReference type="Proteomes" id="UP000682843"/>
    </source>
</evidence>
<dbReference type="InterPro" id="IPR022532">
    <property type="entry name" value="DUF3696"/>
</dbReference>
<feature type="domain" description="Endonuclease GajA/Old nuclease/RecF-like AAA" evidence="2">
    <location>
        <begin position="1"/>
        <end position="70"/>
    </location>
</feature>
<dbReference type="InterPro" id="IPR051396">
    <property type="entry name" value="Bact_Antivir_Def_Nuclease"/>
</dbReference>
<dbReference type="Proteomes" id="UP000682843">
    <property type="component" value="Chromosome"/>
</dbReference>
<dbReference type="EMBL" id="CP036498">
    <property type="protein sequence ID" value="QUS38638.1"/>
    <property type="molecule type" value="Genomic_DNA"/>
</dbReference>
<dbReference type="PANTHER" id="PTHR43581">
    <property type="entry name" value="ATP/GTP PHOSPHATASE"/>
    <property type="match status" value="1"/>
</dbReference>
<reference evidence="4 5" key="1">
    <citation type="submission" date="2019-02" db="EMBL/GenBank/DDBJ databases">
        <title>Emended description of the genus Rhodopseudomonas and description of Rhodopseudomonas albus sp. nov., a non-phototrophic, heavy-metal-tolerant bacterium isolated from garden soil.</title>
        <authorList>
            <person name="Bao Z."/>
            <person name="Cao W.W."/>
            <person name="Sato Y."/>
            <person name="Nishizawa T."/>
            <person name="Zhao J."/>
            <person name="Guo Y."/>
            <person name="Ohta H."/>
        </authorList>
    </citation>
    <scope>NUCLEOTIDE SEQUENCE [LARGE SCALE GENOMIC DNA]</scope>
    <source>
        <strain evidence="4 5">SK50-23</strain>
    </source>
</reference>
<evidence type="ECO:0000259" key="1">
    <source>
        <dbReference type="Pfam" id="PF12476"/>
    </source>
</evidence>
<gene>
    <name evidence="4" type="ORF">RPMA_07160</name>
</gene>
<dbReference type="Pfam" id="PF13304">
    <property type="entry name" value="AAA_21"/>
    <property type="match status" value="1"/>
</dbReference>
<accession>A0ABX8A4S7</accession>
<evidence type="ECO:0000259" key="2">
    <source>
        <dbReference type="Pfam" id="PF13175"/>
    </source>
</evidence>
<dbReference type="Gene3D" id="3.40.50.300">
    <property type="entry name" value="P-loop containing nucleotide triphosphate hydrolases"/>
    <property type="match status" value="2"/>
</dbReference>
<proteinExistence type="predicted"/>
<dbReference type="PANTHER" id="PTHR43581:SF2">
    <property type="entry name" value="EXCINUCLEASE ATPASE SUBUNIT"/>
    <property type="match status" value="1"/>
</dbReference>
<evidence type="ECO:0000259" key="3">
    <source>
        <dbReference type="Pfam" id="PF13304"/>
    </source>
</evidence>
<dbReference type="InterPro" id="IPR027417">
    <property type="entry name" value="P-loop_NTPase"/>
</dbReference>
<organism evidence="4 5">
    <name type="scientific">Tardiphaga alba</name>
    <dbReference type="NCBI Taxonomy" id="340268"/>
    <lineage>
        <taxon>Bacteria</taxon>
        <taxon>Pseudomonadati</taxon>
        <taxon>Pseudomonadota</taxon>
        <taxon>Alphaproteobacteria</taxon>
        <taxon>Hyphomicrobiales</taxon>
        <taxon>Nitrobacteraceae</taxon>
        <taxon>Tardiphaga</taxon>
    </lineage>
</organism>
<dbReference type="Pfam" id="PF13175">
    <property type="entry name" value="AAA_15"/>
    <property type="match status" value="1"/>
</dbReference>
<protein>
    <submittedName>
        <fullName evidence="4">DUF3696 domain-containing protein</fullName>
    </submittedName>
</protein>
<name>A0ABX8A4S7_9BRAD</name>
<feature type="domain" description="DUF3696" evidence="1">
    <location>
        <begin position="550"/>
        <end position="587"/>
    </location>
</feature>
<feature type="domain" description="ATPase AAA-type core" evidence="3">
    <location>
        <begin position="464"/>
        <end position="532"/>
    </location>
</feature>
<dbReference type="RefSeq" id="WP_211912173.1">
    <property type="nucleotide sequence ID" value="NZ_CP036498.1"/>
</dbReference>
<keyword evidence="5" id="KW-1185">Reference proteome</keyword>
<dbReference type="InterPro" id="IPR003959">
    <property type="entry name" value="ATPase_AAA_core"/>
</dbReference>
<dbReference type="SUPFAM" id="SSF52540">
    <property type="entry name" value="P-loop containing nucleoside triphosphate hydrolases"/>
    <property type="match status" value="1"/>
</dbReference>